<dbReference type="Gene3D" id="2.130.10.10">
    <property type="entry name" value="YVTN repeat-like/Quinoprotein amine dehydrogenase"/>
    <property type="match status" value="1"/>
</dbReference>
<dbReference type="EMBL" id="BKCJ010377265">
    <property type="protein sequence ID" value="GFA15382.1"/>
    <property type="molecule type" value="Genomic_DNA"/>
</dbReference>
<dbReference type="InterPro" id="IPR015943">
    <property type="entry name" value="WD40/YVTN_repeat-like_dom_sf"/>
</dbReference>
<dbReference type="AlphaFoldDB" id="A0A699J6B2"/>
<gene>
    <name evidence="2" type="ORF">Tci_587354</name>
</gene>
<dbReference type="InterPro" id="IPR036322">
    <property type="entry name" value="WD40_repeat_dom_sf"/>
</dbReference>
<accession>A0A699J6B2</accession>
<dbReference type="PANTHER" id="PTHR45282">
    <property type="entry name" value="OS03G0858400 PROTEIN"/>
    <property type="match status" value="1"/>
</dbReference>
<keyword evidence="1" id="KW-0853">WD repeat</keyword>
<proteinExistence type="predicted"/>
<dbReference type="PROSITE" id="PS50082">
    <property type="entry name" value="WD_REPEATS_2"/>
    <property type="match status" value="1"/>
</dbReference>
<name>A0A699J6B2_TANCI</name>
<feature type="repeat" description="WD" evidence="1">
    <location>
        <begin position="36"/>
        <end position="59"/>
    </location>
</feature>
<evidence type="ECO:0000313" key="2">
    <source>
        <dbReference type="EMBL" id="GFA15382.1"/>
    </source>
</evidence>
<reference evidence="2" key="1">
    <citation type="journal article" date="2019" name="Sci. Rep.">
        <title>Draft genome of Tanacetum cinerariifolium, the natural source of mosquito coil.</title>
        <authorList>
            <person name="Yamashiro T."/>
            <person name="Shiraishi A."/>
            <person name="Satake H."/>
            <person name="Nakayama K."/>
        </authorList>
    </citation>
    <scope>NUCLEOTIDE SEQUENCE</scope>
</reference>
<dbReference type="PANTHER" id="PTHR45282:SF2">
    <property type="entry name" value="OS03G0858400 PROTEIN"/>
    <property type="match status" value="1"/>
</dbReference>
<protein>
    <submittedName>
        <fullName evidence="2">Uncharacterized protein</fullName>
    </submittedName>
</protein>
<sequence length="193" mass="21667">MVVFSLDFLCSKGCVMVMPGEDDEFEMVAEEVFIYLCFTPNSQSIITSLRDGNLRVWSLPDCNSVIIPYERQNFTNTKYYHHLSISPDGNILPVAGASLLWWICVNSRRLKQFGNITGMAWAPIHIRVGDEYGFIFATVGDDGIKEEYLCIPTDSDEFPPPKQLPTANEDKFPLLIQSDATAEELCAAAEVKE</sequence>
<evidence type="ECO:0000256" key="1">
    <source>
        <dbReference type="PROSITE-ProRule" id="PRU00221"/>
    </source>
</evidence>
<dbReference type="SUPFAM" id="SSF50978">
    <property type="entry name" value="WD40 repeat-like"/>
    <property type="match status" value="1"/>
</dbReference>
<dbReference type="InterPro" id="IPR001680">
    <property type="entry name" value="WD40_rpt"/>
</dbReference>
<organism evidence="2">
    <name type="scientific">Tanacetum cinerariifolium</name>
    <name type="common">Dalmatian daisy</name>
    <name type="synonym">Chrysanthemum cinerariifolium</name>
    <dbReference type="NCBI Taxonomy" id="118510"/>
    <lineage>
        <taxon>Eukaryota</taxon>
        <taxon>Viridiplantae</taxon>
        <taxon>Streptophyta</taxon>
        <taxon>Embryophyta</taxon>
        <taxon>Tracheophyta</taxon>
        <taxon>Spermatophyta</taxon>
        <taxon>Magnoliopsida</taxon>
        <taxon>eudicotyledons</taxon>
        <taxon>Gunneridae</taxon>
        <taxon>Pentapetalae</taxon>
        <taxon>asterids</taxon>
        <taxon>campanulids</taxon>
        <taxon>Asterales</taxon>
        <taxon>Asteraceae</taxon>
        <taxon>Asteroideae</taxon>
        <taxon>Anthemideae</taxon>
        <taxon>Anthemidinae</taxon>
        <taxon>Tanacetum</taxon>
    </lineage>
</organism>
<comment type="caution">
    <text evidence="2">The sequence shown here is derived from an EMBL/GenBank/DDBJ whole genome shotgun (WGS) entry which is preliminary data.</text>
</comment>